<dbReference type="Proteomes" id="UP000181951">
    <property type="component" value="Unassembled WGS sequence"/>
</dbReference>
<name>A0A1H8QCQ9_9ACTN</name>
<dbReference type="Pfam" id="PF13460">
    <property type="entry name" value="NAD_binding_10"/>
    <property type="match status" value="1"/>
</dbReference>
<dbReference type="GO" id="GO:0044877">
    <property type="term" value="F:protein-containing complex binding"/>
    <property type="evidence" value="ECO:0007669"/>
    <property type="project" value="TreeGrafter"/>
</dbReference>
<dbReference type="InterPro" id="IPR051207">
    <property type="entry name" value="ComplexI_NDUFA9_subunit"/>
</dbReference>
<evidence type="ECO:0000313" key="2">
    <source>
        <dbReference type="EMBL" id="SEO52025.1"/>
    </source>
</evidence>
<dbReference type="STRING" id="310780.SAMN05216267_102949"/>
<organism evidence="2 3">
    <name type="scientific">Actinacidiphila rubida</name>
    <dbReference type="NCBI Taxonomy" id="310780"/>
    <lineage>
        <taxon>Bacteria</taxon>
        <taxon>Bacillati</taxon>
        <taxon>Actinomycetota</taxon>
        <taxon>Actinomycetes</taxon>
        <taxon>Kitasatosporales</taxon>
        <taxon>Streptomycetaceae</taxon>
        <taxon>Actinacidiphila</taxon>
    </lineage>
</organism>
<evidence type="ECO:0000259" key="1">
    <source>
        <dbReference type="Pfam" id="PF13460"/>
    </source>
</evidence>
<dbReference type="AlphaFoldDB" id="A0A1H8QCQ9"/>
<dbReference type="SUPFAM" id="SSF51735">
    <property type="entry name" value="NAD(P)-binding Rossmann-fold domains"/>
    <property type="match status" value="1"/>
</dbReference>
<feature type="domain" description="NAD(P)-binding" evidence="1">
    <location>
        <begin position="7"/>
        <end position="171"/>
    </location>
</feature>
<dbReference type="InterPro" id="IPR036291">
    <property type="entry name" value="NAD(P)-bd_dom_sf"/>
</dbReference>
<accession>A0A1H8QCQ9</accession>
<dbReference type="InterPro" id="IPR016040">
    <property type="entry name" value="NAD(P)-bd_dom"/>
</dbReference>
<dbReference type="Gene3D" id="3.40.50.720">
    <property type="entry name" value="NAD(P)-binding Rossmann-like Domain"/>
    <property type="match status" value="1"/>
</dbReference>
<dbReference type="RefSeq" id="WP_075017677.1">
    <property type="nucleotide sequence ID" value="NZ_FODD01000029.1"/>
</dbReference>
<evidence type="ECO:0000313" key="3">
    <source>
        <dbReference type="Proteomes" id="UP000181951"/>
    </source>
</evidence>
<proteinExistence type="predicted"/>
<dbReference type="EMBL" id="FODD01000029">
    <property type="protein sequence ID" value="SEO52025.1"/>
    <property type="molecule type" value="Genomic_DNA"/>
</dbReference>
<gene>
    <name evidence="2" type="ORF">SAMN05216267_102949</name>
</gene>
<dbReference type="PANTHER" id="PTHR12126:SF11">
    <property type="entry name" value="NADH DEHYDROGENASE [UBIQUINONE] 1 ALPHA SUBCOMPLEX SUBUNIT 9, MITOCHONDRIAL"/>
    <property type="match status" value="1"/>
</dbReference>
<protein>
    <submittedName>
        <fullName evidence="2">Uncharacterized conserved protein YbjT, contains NAD(P)-binding and DUF2867 domains</fullName>
    </submittedName>
</protein>
<dbReference type="PANTHER" id="PTHR12126">
    <property type="entry name" value="NADH-UBIQUINONE OXIDOREDUCTASE 39 KDA SUBUNIT-RELATED"/>
    <property type="match status" value="1"/>
</dbReference>
<reference evidence="2 3" key="1">
    <citation type="submission" date="2016-10" db="EMBL/GenBank/DDBJ databases">
        <authorList>
            <person name="de Groot N.N."/>
        </authorList>
    </citation>
    <scope>NUCLEOTIDE SEQUENCE [LARGE SCALE GENOMIC DNA]</scope>
    <source>
        <strain evidence="2 3">CGMCC 4.2026</strain>
    </source>
</reference>
<keyword evidence="3" id="KW-1185">Reference proteome</keyword>
<dbReference type="OrthoDB" id="9771302at2"/>
<sequence>MRVAVAGGTGMTGRHVVQALAARGHDPVVVARSRGADLLTGRGLDAALESVDVVIDVSNVTTVGRRRSEAFFGTAGRNLLAAGEKAGVRHHVALSIVGIDRVALGYYQGKLLQEKLVRTGPVPWTVLRATQFHEFALQLLDRTRGPVAVVPPMATQPVAVREVAEALVDLAEGEPGGMAPQLAGPRVENMADLTRRLLHARGSRRLVLSPRLPGAVFAAMADGGLLPTEPGDRGGQTWDEWLEEHVHETGRAGS</sequence>